<sequence>MFDNEYGARETFKGTLSIFGSPVSVISPERIGARLPGHEPTLFYFYASTDKFLISVGDMDNKQRVALDSDGYLCISDRAESFTLRTLDQQLLSRSPSKGGVVINAYAKSSAAVIQFDGDDAFDDQDTLYNFLIAAMKLERVDSNRDVYYKVPTGTGTWKKHPADKAFTAKPVPIVLNVQ</sequence>
<dbReference type="EMBL" id="RRZK01000028">
    <property type="protein sequence ID" value="TDB59397.1"/>
    <property type="molecule type" value="Genomic_DNA"/>
</dbReference>
<dbReference type="Proteomes" id="UP000295254">
    <property type="component" value="Unassembled WGS sequence"/>
</dbReference>
<accession>A0A1H2MKZ4</accession>
<name>A0A1H2MKZ4_PSEVA</name>
<protein>
    <submittedName>
        <fullName evidence="1">Uncharacterized protein</fullName>
    </submittedName>
</protein>
<evidence type="ECO:0000313" key="1">
    <source>
        <dbReference type="EMBL" id="TDB59397.1"/>
    </source>
</evidence>
<gene>
    <name evidence="1" type="ORF">EIY72_20380</name>
</gene>
<keyword evidence="2" id="KW-1185">Reference proteome</keyword>
<dbReference type="RefSeq" id="WP_093217141.1">
    <property type="nucleotide sequence ID" value="NZ_LT629803.1"/>
</dbReference>
<comment type="caution">
    <text evidence="1">The sequence shown here is derived from an EMBL/GenBank/DDBJ whole genome shotgun (WGS) entry which is preliminary data.</text>
</comment>
<dbReference type="OrthoDB" id="6895838at2"/>
<reference evidence="2" key="1">
    <citation type="journal article" date="2019" name="bioRxiv">
        <title>Bacterially produced spermidine induces plant systemic susceptibility to pathogens.</title>
        <authorList>
            <person name="Melnyk R.A."/>
            <person name="Beskrovnaya P.A."/>
            <person name="Liu Z."/>
            <person name="Song Y."/>
            <person name="Haney C.H."/>
        </authorList>
    </citation>
    <scope>NUCLEOTIDE SEQUENCE [LARGE SCALE GENOMIC DNA]</scope>
    <source>
        <strain evidence="2">Dha-51</strain>
    </source>
</reference>
<dbReference type="AlphaFoldDB" id="A0A1H2MKZ4"/>
<evidence type="ECO:0000313" key="2">
    <source>
        <dbReference type="Proteomes" id="UP000295254"/>
    </source>
</evidence>
<proteinExistence type="predicted"/>
<organism evidence="1 2">
    <name type="scientific">Pseudomonas vancouverensis</name>
    <dbReference type="NCBI Taxonomy" id="95300"/>
    <lineage>
        <taxon>Bacteria</taxon>
        <taxon>Pseudomonadati</taxon>
        <taxon>Pseudomonadota</taxon>
        <taxon>Gammaproteobacteria</taxon>
        <taxon>Pseudomonadales</taxon>
        <taxon>Pseudomonadaceae</taxon>
        <taxon>Pseudomonas</taxon>
    </lineage>
</organism>